<name>A0A1N7SMG2_9BURK</name>
<evidence type="ECO:0000313" key="2">
    <source>
        <dbReference type="Proteomes" id="UP000195569"/>
    </source>
</evidence>
<reference evidence="1" key="1">
    <citation type="submission" date="2016-12" db="EMBL/GenBank/DDBJ databases">
        <authorList>
            <person name="Moulin L."/>
        </authorList>
    </citation>
    <scope>NUCLEOTIDE SEQUENCE [LARGE SCALE GENOMIC DNA]</scope>
    <source>
        <strain evidence="1">STM 7183</strain>
    </source>
</reference>
<comment type="caution">
    <text evidence="1">The sequence shown here is derived from an EMBL/GenBank/DDBJ whole genome shotgun (WGS) entry which is preliminary data.</text>
</comment>
<evidence type="ECO:0000313" key="1">
    <source>
        <dbReference type="EMBL" id="SIT48605.1"/>
    </source>
</evidence>
<dbReference type="Proteomes" id="UP000195569">
    <property type="component" value="Unassembled WGS sequence"/>
</dbReference>
<sequence length="59" mass="6410">MRIVSTAQCRLCAGCGPIPDTEIDMATASRAHASTGEPKARTVFRVVSGNFLEMYDFMV</sequence>
<dbReference type="AlphaFoldDB" id="A0A1N7SMG2"/>
<gene>
    <name evidence="1" type="ORF">BN2476_640104</name>
</gene>
<proteinExistence type="predicted"/>
<dbReference type="EMBL" id="CYGY02000064">
    <property type="protein sequence ID" value="SIT48605.1"/>
    <property type="molecule type" value="Genomic_DNA"/>
</dbReference>
<accession>A0A1N7SMG2</accession>
<organism evidence="1 2">
    <name type="scientific">Paraburkholderia piptadeniae</name>
    <dbReference type="NCBI Taxonomy" id="1701573"/>
    <lineage>
        <taxon>Bacteria</taxon>
        <taxon>Pseudomonadati</taxon>
        <taxon>Pseudomonadota</taxon>
        <taxon>Betaproteobacteria</taxon>
        <taxon>Burkholderiales</taxon>
        <taxon>Burkholderiaceae</taxon>
        <taxon>Paraburkholderia</taxon>
    </lineage>
</organism>
<keyword evidence="2" id="KW-1185">Reference proteome</keyword>
<protein>
    <submittedName>
        <fullName evidence="1">Uncharacterized protein</fullName>
    </submittedName>
</protein>